<feature type="region of interest" description="Disordered" evidence="1">
    <location>
        <begin position="17"/>
        <end position="48"/>
    </location>
</feature>
<accession>A0AAV7US59</accession>
<dbReference type="EMBL" id="JANPWB010000004">
    <property type="protein sequence ID" value="KAJ1191100.1"/>
    <property type="molecule type" value="Genomic_DNA"/>
</dbReference>
<organism evidence="2 3">
    <name type="scientific">Pleurodeles waltl</name>
    <name type="common">Iberian ribbed newt</name>
    <dbReference type="NCBI Taxonomy" id="8319"/>
    <lineage>
        <taxon>Eukaryota</taxon>
        <taxon>Metazoa</taxon>
        <taxon>Chordata</taxon>
        <taxon>Craniata</taxon>
        <taxon>Vertebrata</taxon>
        <taxon>Euteleostomi</taxon>
        <taxon>Amphibia</taxon>
        <taxon>Batrachia</taxon>
        <taxon>Caudata</taxon>
        <taxon>Salamandroidea</taxon>
        <taxon>Salamandridae</taxon>
        <taxon>Pleurodelinae</taxon>
        <taxon>Pleurodeles</taxon>
    </lineage>
</organism>
<dbReference type="Proteomes" id="UP001066276">
    <property type="component" value="Chromosome 2_2"/>
</dbReference>
<evidence type="ECO:0000256" key="1">
    <source>
        <dbReference type="SAM" id="MobiDB-lite"/>
    </source>
</evidence>
<evidence type="ECO:0000313" key="3">
    <source>
        <dbReference type="Proteomes" id="UP001066276"/>
    </source>
</evidence>
<sequence>MSVYGCGLRGHYLEPRAASRGSASCGGAAPGLVTVAGEPRPEDSAGSRRSAIFYLLQRSPRDTTHQKKVSLSATLIESLRESRTATSPQTSSHGAD</sequence>
<reference evidence="2" key="1">
    <citation type="journal article" date="2022" name="bioRxiv">
        <title>Sequencing and chromosome-scale assembly of the giantPleurodeles waltlgenome.</title>
        <authorList>
            <person name="Brown T."/>
            <person name="Elewa A."/>
            <person name="Iarovenko S."/>
            <person name="Subramanian E."/>
            <person name="Araus A.J."/>
            <person name="Petzold A."/>
            <person name="Susuki M."/>
            <person name="Suzuki K.-i.T."/>
            <person name="Hayashi T."/>
            <person name="Toyoda A."/>
            <person name="Oliveira C."/>
            <person name="Osipova E."/>
            <person name="Leigh N.D."/>
            <person name="Simon A."/>
            <person name="Yun M.H."/>
        </authorList>
    </citation>
    <scope>NUCLEOTIDE SEQUENCE</scope>
    <source>
        <strain evidence="2">20211129_DDA</strain>
        <tissue evidence="2">Liver</tissue>
    </source>
</reference>
<comment type="caution">
    <text evidence="2">The sequence shown here is derived from an EMBL/GenBank/DDBJ whole genome shotgun (WGS) entry which is preliminary data.</text>
</comment>
<dbReference type="AlphaFoldDB" id="A0AAV7US59"/>
<keyword evidence="3" id="KW-1185">Reference proteome</keyword>
<protein>
    <submittedName>
        <fullName evidence="2">Uncharacterized protein</fullName>
    </submittedName>
</protein>
<proteinExistence type="predicted"/>
<evidence type="ECO:0000313" key="2">
    <source>
        <dbReference type="EMBL" id="KAJ1191100.1"/>
    </source>
</evidence>
<feature type="compositionally biased region" description="Low complexity" evidence="1">
    <location>
        <begin position="17"/>
        <end position="31"/>
    </location>
</feature>
<gene>
    <name evidence="2" type="ORF">NDU88_000416</name>
</gene>
<name>A0AAV7US59_PLEWA</name>